<dbReference type="InterPro" id="IPR032710">
    <property type="entry name" value="NTF2-like_dom_sf"/>
</dbReference>
<evidence type="ECO:0008006" key="4">
    <source>
        <dbReference type="Google" id="ProtNLM"/>
    </source>
</evidence>
<feature type="chain" id="PRO_5047047481" description="DUF3225 domain-containing protein" evidence="1">
    <location>
        <begin position="22"/>
        <end position="180"/>
    </location>
</feature>
<name>A0ABQ5NHJ8_9BACI</name>
<sequence>MFKKYMMAVMVLFLLTACSNKEDLDAQEREKIIEEGTAGFEMMGDTIEKAKDVPADEEKAIVAAFEEYIAALNAEEVDRYMQSIAKNPKGFQYEEEKAFVADIFTKFDTKREVDNITITKYSPEEAQVFATISTNSLQLETKVQHESAGRQVTVFVKEDDNWKVTSVYYIGDDSQSSTAN</sequence>
<evidence type="ECO:0000313" key="3">
    <source>
        <dbReference type="Proteomes" id="UP001065593"/>
    </source>
</evidence>
<dbReference type="SUPFAM" id="SSF54427">
    <property type="entry name" value="NTF2-like"/>
    <property type="match status" value="1"/>
</dbReference>
<dbReference type="RefSeq" id="WP_264987555.1">
    <property type="nucleotide sequence ID" value="NZ_BRZA01000001.1"/>
</dbReference>
<evidence type="ECO:0000313" key="2">
    <source>
        <dbReference type="EMBL" id="GLC87840.1"/>
    </source>
</evidence>
<keyword evidence="3" id="KW-1185">Reference proteome</keyword>
<dbReference type="EMBL" id="BRZA01000001">
    <property type="protein sequence ID" value="GLC87840.1"/>
    <property type="molecule type" value="Genomic_DNA"/>
</dbReference>
<protein>
    <recommendedName>
        <fullName evidence="4">DUF3225 domain-containing protein</fullName>
    </recommendedName>
</protein>
<feature type="signal peptide" evidence="1">
    <location>
        <begin position="1"/>
        <end position="21"/>
    </location>
</feature>
<dbReference type="PROSITE" id="PS51257">
    <property type="entry name" value="PROKAR_LIPOPROTEIN"/>
    <property type="match status" value="1"/>
</dbReference>
<gene>
    <name evidence="2" type="ORF">LYSBPC_09670</name>
</gene>
<dbReference type="Proteomes" id="UP001065593">
    <property type="component" value="Unassembled WGS sequence"/>
</dbReference>
<comment type="caution">
    <text evidence="2">The sequence shown here is derived from an EMBL/GenBank/DDBJ whole genome shotgun (WGS) entry which is preliminary data.</text>
</comment>
<dbReference type="Gene3D" id="3.10.450.50">
    <property type="match status" value="1"/>
</dbReference>
<organism evidence="2 3">
    <name type="scientific">Lysinibacillus piscis</name>
    <dbReference type="NCBI Taxonomy" id="2518931"/>
    <lineage>
        <taxon>Bacteria</taxon>
        <taxon>Bacillati</taxon>
        <taxon>Bacillota</taxon>
        <taxon>Bacilli</taxon>
        <taxon>Bacillales</taxon>
        <taxon>Bacillaceae</taxon>
        <taxon>Lysinibacillus</taxon>
    </lineage>
</organism>
<keyword evidence="1" id="KW-0732">Signal</keyword>
<accession>A0ABQ5NHJ8</accession>
<proteinExistence type="predicted"/>
<evidence type="ECO:0000256" key="1">
    <source>
        <dbReference type="SAM" id="SignalP"/>
    </source>
</evidence>
<reference evidence="2" key="1">
    <citation type="submission" date="2022-08" db="EMBL/GenBank/DDBJ databases">
        <title>Draft genome sequence of Lysinibacillus sp. strain KH24.</title>
        <authorList>
            <person name="Kanbe H."/>
            <person name="Itoh H."/>
        </authorList>
    </citation>
    <scope>NUCLEOTIDE SEQUENCE</scope>
    <source>
        <strain evidence="2">KH24</strain>
    </source>
</reference>